<dbReference type="InterPro" id="IPR055400">
    <property type="entry name" value="CEMIP_X"/>
</dbReference>
<dbReference type="GO" id="GO:0005886">
    <property type="term" value="C:plasma membrane"/>
    <property type="evidence" value="ECO:0007669"/>
    <property type="project" value="UniProtKB-SubCell"/>
</dbReference>
<keyword evidence="9" id="KW-0325">Glycoprotein</keyword>
<keyword evidence="8" id="KW-0378">Hydrolase</keyword>
<evidence type="ECO:0000256" key="1">
    <source>
        <dbReference type="ARBA" id="ARBA00004236"/>
    </source>
</evidence>
<dbReference type="PROSITE" id="PS51484">
    <property type="entry name" value="G8"/>
    <property type="match status" value="1"/>
</dbReference>
<dbReference type="Pfam" id="PF10162">
    <property type="entry name" value="G8"/>
    <property type="match status" value="1"/>
</dbReference>
<dbReference type="Proteomes" id="UP001318040">
    <property type="component" value="Chromosome 1"/>
</dbReference>
<dbReference type="PROSITE" id="PS52031">
    <property type="entry name" value="GG_LECTIN"/>
    <property type="match status" value="2"/>
</dbReference>
<evidence type="ECO:0000256" key="5">
    <source>
        <dbReference type="ARBA" id="ARBA00022525"/>
    </source>
</evidence>
<dbReference type="PANTHER" id="PTHR15535:SF15">
    <property type="entry name" value="CELL MIGRATION-INDUCING AND HYALURONAN-BINDING PROTEIN"/>
    <property type="match status" value="1"/>
</dbReference>
<gene>
    <name evidence="14" type="primary">LOC116940280</name>
</gene>
<accession>A0AAJ7SVX6</accession>
<dbReference type="Pfam" id="PF24606">
    <property type="entry name" value="CEMIP_beta-hel"/>
    <property type="match status" value="1"/>
</dbReference>
<dbReference type="Pfam" id="PF13330">
    <property type="entry name" value="Mucin2_WxxW"/>
    <property type="match status" value="2"/>
</dbReference>
<evidence type="ECO:0000256" key="9">
    <source>
        <dbReference type="ARBA" id="ARBA00023180"/>
    </source>
</evidence>
<dbReference type="InterPro" id="IPR039477">
    <property type="entry name" value="ILEI/PANDER_dom"/>
</dbReference>
<keyword evidence="7" id="KW-0430">Lectin</keyword>
<dbReference type="InterPro" id="IPR019316">
    <property type="entry name" value="G8_domain"/>
</dbReference>
<keyword evidence="6" id="KW-0732">Signal</keyword>
<dbReference type="RefSeq" id="XP_032805770.1">
    <property type="nucleotide sequence ID" value="XM_032949879.1"/>
</dbReference>
<dbReference type="GO" id="GO:0016798">
    <property type="term" value="F:hydrolase activity, acting on glycosyl bonds"/>
    <property type="evidence" value="ECO:0007669"/>
    <property type="project" value="UniProtKB-KW"/>
</dbReference>
<evidence type="ECO:0000256" key="2">
    <source>
        <dbReference type="ARBA" id="ARBA00004613"/>
    </source>
</evidence>
<keyword evidence="4" id="KW-0472">Membrane</keyword>
<comment type="similarity">
    <text evidence="3">Belongs to the CEMIP family.</text>
</comment>
<evidence type="ECO:0000256" key="3">
    <source>
        <dbReference type="ARBA" id="ARBA00007586"/>
    </source>
</evidence>
<reference evidence="14" key="1">
    <citation type="submission" date="2025-08" db="UniProtKB">
        <authorList>
            <consortium name="RefSeq"/>
        </authorList>
    </citation>
    <scope>IDENTIFICATION</scope>
    <source>
        <tissue evidence="14">Sperm</tissue>
    </source>
</reference>
<dbReference type="Pfam" id="PF15711">
    <property type="entry name" value="ILEI"/>
    <property type="match status" value="2"/>
</dbReference>
<keyword evidence="10" id="KW-0326">Glycosidase</keyword>
<evidence type="ECO:0000256" key="8">
    <source>
        <dbReference type="ARBA" id="ARBA00022801"/>
    </source>
</evidence>
<keyword evidence="13" id="KW-1185">Reference proteome</keyword>
<proteinExistence type="inferred from homology"/>
<dbReference type="PANTHER" id="PTHR15535">
    <property type="entry name" value="TRANSMEMBRANE PROTEIN 2-RELATED"/>
    <property type="match status" value="1"/>
</dbReference>
<sequence length="1474" mass="160683">METQAGGIATPFRFHFGSTKRHFQGAFKAQADGGVSEGGDAMDDGGTGAGTGADVAGVRPGHTQVEESRAAMQPQQEVRQQQLLLLLCLSLGVIGQSSPGAATCPDRAKGLVPWRPGHNASLRADIGPGQALLLVASASFHSVHVHGGGKLVIADRRDEAIVVRTRSILIEDGGELHVGSEDCPYLGSLTISLYSRSDEVTEEAHPYFGLKFVGVGRGGTLEVHGAPKLSWTFLNGTVHPPPPGEEAAAGGSRGRSGSAAVKSYRLERSWGYRGIVVHVLDHNTGAVLSVDRFDTFKSRAESRRLASHLDSLASGRVVSMAVNDDGGSRNLDAAARVAVQRLGGRAVGRLAFRQPWAFVAVKGDPSSAVESQGTTAGTTGRTTAEVAKLFRTAAGDLYTVSTLSEWTQDVEWTDWFNRDDQGGTGDWENLSTLRSENPGAICAHPLDIQVTTLDGLPAELTLQGFHRSNRAYGFACRNQDQQGGRCQNYRVRFLCGHKARPSVRVMVEPLSNATVLTLAEDVRSWRAGERVVVASTDFSMHQAEEFTLLPCPECTANQVKVEGKPRFTHVGEVVDGVDMRAEVGLLTRNVVVQGEMEPSCYGDNACRFFSFDTFGGHIKMAEGFKACHLEGAELRHMGQQTMGHYPVHFHVAGDLDQLGGYDPPTYVRGLSIHHSFSRCLTIHGSSGLLVKDVVGYDVLGHCFFTEDGPEERNTFDHCLGLVVRASSLLPSDRDVRMCRTIRQDAYPGYVPRPRHDCTAVSTFWLANPNNNIINCSAAGSEEGGFWFVFHHVPTGPSEGKYAPGYTEHKPFGIFADNRAHSNYRAGMMLDHGVKTTNASERDKRPYLSLVSARYGPHVDADPFKPRVPALITGFVAFRNQEHGAWLRGGDVWLRHCQFADNGIGLTLASGGTFPDDDGSRQEVVDSLFVGESHNRGSRGGGGDEFWGPGSLDHQGRTLPRGITFPVRGLQVYDGPLRVERVTFRRFAALADRHASAIGFRLNNAWQSCPNNNLSGIVFQDVPADSRVFFGEPGPWFRDMSMDGDKTTVFRDGDGSVSGFPGAFLVKRDDALLRHPDCVDVPEWRAAVCSARYAQVYIQARSPSDGRLSLVRDEFPGQALTLEGALARGLHYQQYQPVLMLSKGYTAHWDTRAPHELTVWLINFNLNDWVRIGFCYPRGTTFSVLTDVHDRLRRTTQRTGTLARVASLQRLEHPPRGAHASPSSSTTGFYFFDEDTGLLFLRLQAQAPREGDAFCSSRGCERVKVKASLPAGAGAAAADCRARAYPKYAEPPTVDVPMPKRRPSIYADSWPGNFVEVQVESANSWHPSPKHNYATTTVNGQAYYQLEDGLQVISLNGSTGTLVSRRVFKASQLRSIPTFLLYHLTHNVPDGSVVLVTSKGKFVTEDGKWKKALATIGVEAGAKYLDKLVLVGFKGGFRPDWVKFTSSKHHAKIHQLVSVPVLRKLSTASSVAEPL</sequence>
<evidence type="ECO:0000256" key="11">
    <source>
        <dbReference type="SAM" id="MobiDB-lite"/>
    </source>
</evidence>
<feature type="domain" description="G8" evidence="12">
    <location>
        <begin position="112"/>
        <end position="236"/>
    </location>
</feature>
<feature type="region of interest" description="Disordered" evidence="11">
    <location>
        <begin position="931"/>
        <end position="950"/>
    </location>
</feature>
<dbReference type="InterPro" id="IPR011050">
    <property type="entry name" value="Pectin_lyase_fold/virulence"/>
</dbReference>
<dbReference type="GO" id="GO:0005576">
    <property type="term" value="C:extracellular region"/>
    <property type="evidence" value="ECO:0007669"/>
    <property type="project" value="UniProtKB-SubCell"/>
</dbReference>
<dbReference type="SUPFAM" id="SSF51126">
    <property type="entry name" value="Pectin lyase-like"/>
    <property type="match status" value="1"/>
</dbReference>
<protein>
    <submittedName>
        <fullName evidence="14">Cell migration-inducing and hyaluronan-binding protein-like isoform X1</fullName>
    </submittedName>
</protein>
<evidence type="ECO:0000256" key="7">
    <source>
        <dbReference type="ARBA" id="ARBA00022734"/>
    </source>
</evidence>
<dbReference type="Pfam" id="PF24605">
    <property type="entry name" value="CEMIP_X"/>
    <property type="match status" value="1"/>
</dbReference>
<evidence type="ECO:0000256" key="4">
    <source>
        <dbReference type="ARBA" id="ARBA00022475"/>
    </source>
</evidence>
<dbReference type="SMART" id="SM01225">
    <property type="entry name" value="G8"/>
    <property type="match status" value="1"/>
</dbReference>
<keyword evidence="5" id="KW-0964">Secreted</keyword>
<comment type="subcellular location">
    <subcellularLocation>
        <location evidence="1">Cell membrane</location>
    </subcellularLocation>
    <subcellularLocation>
        <location evidence="2">Secreted</location>
    </subcellularLocation>
</comment>
<evidence type="ECO:0000313" key="13">
    <source>
        <dbReference type="Proteomes" id="UP001318040"/>
    </source>
</evidence>
<evidence type="ECO:0000313" key="14">
    <source>
        <dbReference type="RefSeq" id="XP_032805770.1"/>
    </source>
</evidence>
<evidence type="ECO:0000256" key="10">
    <source>
        <dbReference type="ARBA" id="ARBA00023295"/>
    </source>
</evidence>
<dbReference type="GO" id="GO:0030246">
    <property type="term" value="F:carbohydrate binding"/>
    <property type="evidence" value="ECO:0007669"/>
    <property type="project" value="UniProtKB-KW"/>
</dbReference>
<dbReference type="InterPro" id="IPR025155">
    <property type="entry name" value="WxxW_domain"/>
</dbReference>
<organism evidence="13 14">
    <name type="scientific">Petromyzon marinus</name>
    <name type="common">Sea lamprey</name>
    <dbReference type="NCBI Taxonomy" id="7757"/>
    <lineage>
        <taxon>Eukaryota</taxon>
        <taxon>Metazoa</taxon>
        <taxon>Chordata</taxon>
        <taxon>Craniata</taxon>
        <taxon>Vertebrata</taxon>
        <taxon>Cyclostomata</taxon>
        <taxon>Hyperoartia</taxon>
        <taxon>Petromyzontiformes</taxon>
        <taxon>Petromyzontidae</taxon>
        <taxon>Petromyzon</taxon>
    </lineage>
</organism>
<evidence type="ECO:0000259" key="12">
    <source>
        <dbReference type="PROSITE" id="PS51484"/>
    </source>
</evidence>
<keyword evidence="4" id="KW-1003">Cell membrane</keyword>
<evidence type="ECO:0000256" key="6">
    <source>
        <dbReference type="ARBA" id="ARBA00022729"/>
    </source>
</evidence>
<name>A0AAJ7SVX6_PETMA</name>
<dbReference type="InterPro" id="IPR052252">
    <property type="entry name" value="CEMIP/CEMIP2"/>
</dbReference>
<dbReference type="KEGG" id="pmrn:116940280"/>
<dbReference type="InterPro" id="IPR055401">
    <property type="entry name" value="CEMIP_beta-hel_dom"/>
</dbReference>